<feature type="region of interest" description="Disordered" evidence="2">
    <location>
        <begin position="199"/>
        <end position="223"/>
    </location>
</feature>
<organism evidence="3">
    <name type="scientific">Fagus sylvatica</name>
    <name type="common">Beechnut</name>
    <dbReference type="NCBI Taxonomy" id="28930"/>
    <lineage>
        <taxon>Eukaryota</taxon>
        <taxon>Viridiplantae</taxon>
        <taxon>Streptophyta</taxon>
        <taxon>Embryophyta</taxon>
        <taxon>Tracheophyta</taxon>
        <taxon>Spermatophyta</taxon>
        <taxon>Magnoliopsida</taxon>
        <taxon>eudicotyledons</taxon>
        <taxon>Gunneridae</taxon>
        <taxon>Pentapetalae</taxon>
        <taxon>rosids</taxon>
        <taxon>fabids</taxon>
        <taxon>Fagales</taxon>
        <taxon>Fagaceae</taxon>
        <taxon>Fagus</taxon>
    </lineage>
</organism>
<proteinExistence type="predicted"/>
<sequence>MAGAHKLAHLVDSSEGMRLFREQYRVSNDVRLRYCSVNKIPVVKQDEILIPVMGVVEGGVRFPLDPLLIDFLQTVNACSAQLSINVFRIVMGVRFLNRLLGVDVKLVNGLPKSHKGFDNDFLVVSGNWFTGGSRCRNDFGRPVPSRLKVSNRELRLEELKKVLKANVYIDRFGQPRSAPLLLGYTPLIRDFLEGPTVPRSQEEQVRINKRARTEAEASELPSSSSMGEVWAPELRAGKRLITTQDSLLGVSNVDISAQIAHGLGEAVCLPEDVRIWSAMPSEKAFRHIARGLFMAAQGILSMESRVQDVEEALKGKEAEHNEAVAEVLEEATANYKKLEMEHHDTINKMKDAEEKASAEVELKARFEAEVVQLKDKVKLLEAECVRLIGLAREERIQEGKKAGQEEMMDQVRTNFQGVFNRGFRDEWKSALKKAKVLRTSKWFLRERTPLPYPEAGLRASDAEEEDDDEDEEDEAEEIGGKSDQQNVTPIPLVSAPSASDPLAPSGPALVESDVCVPPAPSIPAPNDPAPPLEN</sequence>
<dbReference type="EMBL" id="OIVN01000492">
    <property type="protein sequence ID" value="SPC81095.1"/>
    <property type="molecule type" value="Genomic_DNA"/>
</dbReference>
<reference evidence="3" key="1">
    <citation type="submission" date="2018-02" db="EMBL/GenBank/DDBJ databases">
        <authorList>
            <person name="Cohen D.B."/>
            <person name="Kent A.D."/>
        </authorList>
    </citation>
    <scope>NUCLEOTIDE SEQUENCE</scope>
</reference>
<feature type="compositionally biased region" description="Acidic residues" evidence="2">
    <location>
        <begin position="462"/>
        <end position="477"/>
    </location>
</feature>
<protein>
    <submittedName>
        <fullName evidence="3">Uncharacterized protein</fullName>
    </submittedName>
</protein>
<feature type="region of interest" description="Disordered" evidence="2">
    <location>
        <begin position="453"/>
        <end position="534"/>
    </location>
</feature>
<evidence type="ECO:0000313" key="3">
    <source>
        <dbReference type="EMBL" id="SPC81095.1"/>
    </source>
</evidence>
<gene>
    <name evidence="3" type="ORF">FSB_LOCUS8977</name>
</gene>
<feature type="compositionally biased region" description="Pro residues" evidence="2">
    <location>
        <begin position="517"/>
        <end position="534"/>
    </location>
</feature>
<keyword evidence="1" id="KW-0175">Coiled coil</keyword>
<evidence type="ECO:0000256" key="1">
    <source>
        <dbReference type="SAM" id="Coils"/>
    </source>
</evidence>
<feature type="compositionally biased region" description="Low complexity" evidence="2">
    <location>
        <begin position="491"/>
        <end position="509"/>
    </location>
</feature>
<dbReference type="AlphaFoldDB" id="A0A2N9F1W4"/>
<feature type="coiled-coil region" evidence="1">
    <location>
        <begin position="299"/>
        <end position="383"/>
    </location>
</feature>
<evidence type="ECO:0000256" key="2">
    <source>
        <dbReference type="SAM" id="MobiDB-lite"/>
    </source>
</evidence>
<name>A0A2N9F1W4_FAGSY</name>
<feature type="compositionally biased region" description="Basic and acidic residues" evidence="2">
    <location>
        <begin position="200"/>
        <end position="215"/>
    </location>
</feature>
<accession>A0A2N9F1W4</accession>